<keyword evidence="1" id="KW-0175">Coiled coil</keyword>
<evidence type="ECO:0000313" key="4">
    <source>
        <dbReference type="Proteomes" id="UP000799118"/>
    </source>
</evidence>
<protein>
    <submittedName>
        <fullName evidence="3">Uncharacterized protein</fullName>
    </submittedName>
</protein>
<reference evidence="3" key="1">
    <citation type="journal article" date="2019" name="Environ. Microbiol.">
        <title>Fungal ecological strategies reflected in gene transcription - a case study of two litter decomposers.</title>
        <authorList>
            <person name="Barbi F."/>
            <person name="Kohler A."/>
            <person name="Barry K."/>
            <person name="Baskaran P."/>
            <person name="Daum C."/>
            <person name="Fauchery L."/>
            <person name="Ihrmark K."/>
            <person name="Kuo A."/>
            <person name="LaButti K."/>
            <person name="Lipzen A."/>
            <person name="Morin E."/>
            <person name="Grigoriev I.V."/>
            <person name="Henrissat B."/>
            <person name="Lindahl B."/>
            <person name="Martin F."/>
        </authorList>
    </citation>
    <scope>NUCLEOTIDE SEQUENCE</scope>
    <source>
        <strain evidence="3">JB14</strain>
    </source>
</reference>
<dbReference type="EMBL" id="ML769691">
    <property type="protein sequence ID" value="KAE9389547.1"/>
    <property type="molecule type" value="Genomic_DNA"/>
</dbReference>
<evidence type="ECO:0000256" key="1">
    <source>
        <dbReference type="SAM" id="Coils"/>
    </source>
</evidence>
<feature type="region of interest" description="Disordered" evidence="2">
    <location>
        <begin position="395"/>
        <end position="433"/>
    </location>
</feature>
<dbReference type="AlphaFoldDB" id="A0A6A4GWV0"/>
<feature type="coiled-coil region" evidence="1">
    <location>
        <begin position="139"/>
        <end position="166"/>
    </location>
</feature>
<proteinExistence type="predicted"/>
<feature type="compositionally biased region" description="Low complexity" evidence="2">
    <location>
        <begin position="421"/>
        <end position="433"/>
    </location>
</feature>
<keyword evidence="4" id="KW-1185">Reference proteome</keyword>
<gene>
    <name evidence="3" type="ORF">BT96DRAFT_926477</name>
</gene>
<dbReference type="SUPFAM" id="SSF57997">
    <property type="entry name" value="Tropomyosin"/>
    <property type="match status" value="1"/>
</dbReference>
<dbReference type="Proteomes" id="UP000799118">
    <property type="component" value="Unassembled WGS sequence"/>
</dbReference>
<evidence type="ECO:0000256" key="2">
    <source>
        <dbReference type="SAM" id="MobiDB-lite"/>
    </source>
</evidence>
<feature type="compositionally biased region" description="Pro residues" evidence="2">
    <location>
        <begin position="396"/>
        <end position="405"/>
    </location>
</feature>
<accession>A0A6A4GWV0</accession>
<evidence type="ECO:0000313" key="3">
    <source>
        <dbReference type="EMBL" id="KAE9389547.1"/>
    </source>
</evidence>
<sequence>MSASSPIVLDTPSPEYTPRSLLQLLEVDDNDCDANCANADTNVRVVSKETLVTLVSIPDSVQLPLLSALTAADLQFKRFYDIQAQAASDRELYERVLGETKAELYSVQEKNESINAAYTKVLAELQLAHRTISNNSDDYVKQEARVDLLRRDIRDYSRRLENSKKAFRAVVAERNGYHNNLRTLKQRLNQRSDGTHAGIQLEKAQVESKLADTLLHVHFLEAEIAAAHHCQEGFEREISSLSTRLEQHAMERSELARAVLILTRTDLLPFHLSLDKDIDFLQAHIRTLTPESYDSKHLLDYIRDILDGFSSVVTAGFDGCRAIETSLICLPPARDYASLFSSKTGPSAFDLAIQAGTMVRPDFDTLVYPPSVPSPLPFVAVDNWDGLNAMLHEPIPRPSSAPPELPVTLLDHSDGDSLYASSSNNSVSGNSND</sequence>
<name>A0A6A4GWV0_9AGAR</name>
<organism evidence="3 4">
    <name type="scientific">Gymnopus androsaceus JB14</name>
    <dbReference type="NCBI Taxonomy" id="1447944"/>
    <lineage>
        <taxon>Eukaryota</taxon>
        <taxon>Fungi</taxon>
        <taxon>Dikarya</taxon>
        <taxon>Basidiomycota</taxon>
        <taxon>Agaricomycotina</taxon>
        <taxon>Agaricomycetes</taxon>
        <taxon>Agaricomycetidae</taxon>
        <taxon>Agaricales</taxon>
        <taxon>Marasmiineae</taxon>
        <taxon>Omphalotaceae</taxon>
        <taxon>Gymnopus</taxon>
    </lineage>
</organism>